<dbReference type="AlphaFoldDB" id="A0A1G6KTU4"/>
<feature type="transmembrane region" description="Helical" evidence="1">
    <location>
        <begin position="6"/>
        <end position="27"/>
    </location>
</feature>
<keyword evidence="1" id="KW-0812">Transmembrane</keyword>
<protein>
    <submittedName>
        <fullName evidence="2">Uncharacterized membrane protein</fullName>
    </submittedName>
</protein>
<feature type="transmembrane region" description="Helical" evidence="1">
    <location>
        <begin position="104"/>
        <end position="121"/>
    </location>
</feature>
<feature type="transmembrane region" description="Helical" evidence="1">
    <location>
        <begin position="70"/>
        <end position="92"/>
    </location>
</feature>
<dbReference type="Gene3D" id="1.10.1760.20">
    <property type="match status" value="1"/>
</dbReference>
<gene>
    <name evidence="2" type="ORF">SAMN04488588_0886</name>
</gene>
<feature type="transmembrane region" description="Helical" evidence="1">
    <location>
        <begin position="163"/>
        <end position="182"/>
    </location>
</feature>
<dbReference type="Proteomes" id="UP000199322">
    <property type="component" value="Unassembled WGS sequence"/>
</dbReference>
<name>A0A1G6KTU4_9BACT</name>
<dbReference type="RefSeq" id="WP_205742378.1">
    <property type="nucleotide sequence ID" value="NZ_FMYV01000003.1"/>
</dbReference>
<dbReference type="PANTHER" id="PTHR37815">
    <property type="entry name" value="UPF0397 PROTEIN BC_2624-RELATED"/>
    <property type="match status" value="1"/>
</dbReference>
<dbReference type="PANTHER" id="PTHR37815:SF3">
    <property type="entry name" value="UPF0397 PROTEIN SPR0429"/>
    <property type="match status" value="1"/>
</dbReference>
<keyword evidence="1" id="KW-0472">Membrane</keyword>
<keyword evidence="1" id="KW-1133">Transmembrane helix</keyword>
<dbReference type="Pfam" id="PF07155">
    <property type="entry name" value="ECF-ribofla_trS"/>
    <property type="match status" value="1"/>
</dbReference>
<dbReference type="EMBL" id="FMYV01000003">
    <property type="protein sequence ID" value="SDC34404.1"/>
    <property type="molecule type" value="Genomic_DNA"/>
</dbReference>
<accession>A0A1G6KTU4</accession>
<evidence type="ECO:0000313" key="2">
    <source>
        <dbReference type="EMBL" id="SDC34404.1"/>
    </source>
</evidence>
<dbReference type="STRING" id="28234.SAMN04488588_0886"/>
<reference evidence="2 3" key="1">
    <citation type="submission" date="2016-10" db="EMBL/GenBank/DDBJ databases">
        <authorList>
            <person name="de Groot N.N."/>
        </authorList>
    </citation>
    <scope>NUCLEOTIDE SEQUENCE [LARGE SCALE GENOMIC DNA]</scope>
    <source>
        <strain evidence="2 3">WG14</strain>
    </source>
</reference>
<proteinExistence type="predicted"/>
<feature type="transmembrane region" description="Helical" evidence="1">
    <location>
        <begin position="39"/>
        <end position="64"/>
    </location>
</feature>
<dbReference type="InterPro" id="IPR009825">
    <property type="entry name" value="ECF_substrate-spec-like"/>
</dbReference>
<keyword evidence="3" id="KW-1185">Reference proteome</keyword>
<sequence>MRVKSIIYAGMMIALVFVATFVIKIPIPFTQGYIHAGDAMIFLASILFGPLIGGLAGGIGSAMADLFGGYAIWALPTLIIKFFMGYLVGFFGYKTEKRKKSKKFYISLSGVAIWAIFGIWVSNTLNNLLVDIQDKERATELMKQMQVTTQDALVSTISNVQTTIIVASIIIPLIILFLSLLLKNKDKYLFSFSTLIGMTLSGLWMIITYFFTEILIYGNVILPIFGIPWNIVQFGGGLVIAYIIIFSLKRLKIFKNEENTQ</sequence>
<evidence type="ECO:0000256" key="1">
    <source>
        <dbReference type="SAM" id="Phobius"/>
    </source>
</evidence>
<feature type="transmembrane region" description="Helical" evidence="1">
    <location>
        <begin position="231"/>
        <end position="248"/>
    </location>
</feature>
<evidence type="ECO:0000313" key="3">
    <source>
        <dbReference type="Proteomes" id="UP000199322"/>
    </source>
</evidence>
<dbReference type="GO" id="GO:0016020">
    <property type="term" value="C:membrane"/>
    <property type="evidence" value="ECO:0007669"/>
    <property type="project" value="InterPro"/>
</dbReference>
<feature type="transmembrane region" description="Helical" evidence="1">
    <location>
        <begin position="189"/>
        <end position="211"/>
    </location>
</feature>
<organism evidence="2 3">
    <name type="scientific">Geotoga petraea</name>
    <dbReference type="NCBI Taxonomy" id="28234"/>
    <lineage>
        <taxon>Bacteria</taxon>
        <taxon>Thermotogati</taxon>
        <taxon>Thermotogota</taxon>
        <taxon>Thermotogae</taxon>
        <taxon>Petrotogales</taxon>
        <taxon>Petrotogaceae</taxon>
        <taxon>Geotoga</taxon>
    </lineage>
</organism>